<feature type="region of interest" description="Disordered" evidence="1">
    <location>
        <begin position="171"/>
        <end position="198"/>
    </location>
</feature>
<feature type="region of interest" description="Disordered" evidence="1">
    <location>
        <begin position="120"/>
        <end position="141"/>
    </location>
</feature>
<accession>A0A9Q3HLN5</accession>
<name>A0A9Q3HLN5_9BASI</name>
<evidence type="ECO:0008006" key="4">
    <source>
        <dbReference type="Google" id="ProtNLM"/>
    </source>
</evidence>
<protein>
    <recommendedName>
        <fullName evidence="4">CCHC-type domain-containing protein</fullName>
    </recommendedName>
</protein>
<feature type="compositionally biased region" description="Acidic residues" evidence="1">
    <location>
        <begin position="179"/>
        <end position="198"/>
    </location>
</feature>
<feature type="compositionally biased region" description="Basic and acidic residues" evidence="1">
    <location>
        <begin position="125"/>
        <end position="134"/>
    </location>
</feature>
<keyword evidence="3" id="KW-1185">Reference proteome</keyword>
<comment type="caution">
    <text evidence="2">The sequence shown here is derived from an EMBL/GenBank/DDBJ whole genome shotgun (WGS) entry which is preliminary data.</text>
</comment>
<sequence length="380" mass="44351">MLQQDYAIPDELITSRLHSLFEKYFKRWYYGIIKTNGKITWSWWNNEIITEWEIDAWRYKIENAFENSFFYPDKNKPLTWFLKQVERLNELYPEMSHKMVHMKIIKKCGGELERSLRISPNKPFTKKDKTREPFKPNTANTNEQIKFHKCGGIGHLANNCLKNTKIKEIVETEDHNDKEDESDFEKETEESETSESEEIDIINAQINNIDLIYEVLDVDSNLPQVGKSDTSLKKIQDAKLHGTKPPKGMGYGKRSISVIMVENQEAKVSLETGAYCTCVGKSYLTTIIPNWEEKRIPIHGVEFSSASESMMPLGIINSRLIFTHPFQCIRMKVEFVVMDSLTSNHFILGNDYFSVYDIDKSNQKDRYFTIGDNKRQKFGF</sequence>
<proteinExistence type="predicted"/>
<dbReference type="Proteomes" id="UP000765509">
    <property type="component" value="Unassembled WGS sequence"/>
</dbReference>
<reference evidence="2" key="1">
    <citation type="submission" date="2021-03" db="EMBL/GenBank/DDBJ databases">
        <title>Draft genome sequence of rust myrtle Austropuccinia psidii MF-1, a brazilian biotype.</title>
        <authorList>
            <person name="Quecine M.C."/>
            <person name="Pachon D.M.R."/>
            <person name="Bonatelli M.L."/>
            <person name="Correr F.H."/>
            <person name="Franceschini L.M."/>
            <person name="Leite T.F."/>
            <person name="Margarido G.R.A."/>
            <person name="Almeida C.A."/>
            <person name="Ferrarezi J.A."/>
            <person name="Labate C.A."/>
        </authorList>
    </citation>
    <scope>NUCLEOTIDE SEQUENCE</scope>
    <source>
        <strain evidence="2">MF-1</strain>
    </source>
</reference>
<organism evidence="2 3">
    <name type="scientific">Austropuccinia psidii MF-1</name>
    <dbReference type="NCBI Taxonomy" id="1389203"/>
    <lineage>
        <taxon>Eukaryota</taxon>
        <taxon>Fungi</taxon>
        <taxon>Dikarya</taxon>
        <taxon>Basidiomycota</taxon>
        <taxon>Pucciniomycotina</taxon>
        <taxon>Pucciniomycetes</taxon>
        <taxon>Pucciniales</taxon>
        <taxon>Sphaerophragmiaceae</taxon>
        <taxon>Austropuccinia</taxon>
    </lineage>
</organism>
<dbReference type="EMBL" id="AVOT02019571">
    <property type="protein sequence ID" value="MBW0507219.1"/>
    <property type="molecule type" value="Genomic_DNA"/>
</dbReference>
<evidence type="ECO:0000313" key="2">
    <source>
        <dbReference type="EMBL" id="MBW0507219.1"/>
    </source>
</evidence>
<gene>
    <name evidence="2" type="ORF">O181_046934</name>
</gene>
<evidence type="ECO:0000256" key="1">
    <source>
        <dbReference type="SAM" id="MobiDB-lite"/>
    </source>
</evidence>
<evidence type="ECO:0000313" key="3">
    <source>
        <dbReference type="Proteomes" id="UP000765509"/>
    </source>
</evidence>
<dbReference type="AlphaFoldDB" id="A0A9Q3HLN5"/>